<dbReference type="AlphaFoldDB" id="A0A6A6A675"/>
<dbReference type="Proteomes" id="UP000799771">
    <property type="component" value="Unassembled WGS sequence"/>
</dbReference>
<evidence type="ECO:0000313" key="2">
    <source>
        <dbReference type="EMBL" id="KAF2126653.1"/>
    </source>
</evidence>
<evidence type="ECO:0000256" key="1">
    <source>
        <dbReference type="SAM" id="MobiDB-lite"/>
    </source>
</evidence>
<feature type="compositionally biased region" description="Basic residues" evidence="1">
    <location>
        <begin position="33"/>
        <end position="49"/>
    </location>
</feature>
<dbReference type="RefSeq" id="XP_033521045.1">
    <property type="nucleotide sequence ID" value="XM_033673424.1"/>
</dbReference>
<accession>A0A6A6A675</accession>
<keyword evidence="3" id="KW-1185">Reference proteome</keyword>
<dbReference type="OrthoDB" id="3769541at2759"/>
<sequence>MPRPCQRRRAVAAHRNPNPKPKAKAKSAAPPPIRHKARQKAIHNARRAQNKREQEDFVAASNRGNNFGVLPGRGHARGSQYDPIALDDVVEDGEVSDDDDTDEMDEDDDDDGDMMINVQEYRGKVGTREVMFTEGEAVGIYRELWLAGFPLLGRGVGRFGGKVQVTNAVGLEPYSRLAFSRSDTTIQPETANPKIALSKTSSNTSQAPVPPPRRKPANTAPKSVRNPAQVPYHPAHDYKFDFGTHRGKTFLEAPENYLRTIGGQAMVFDGRHKGLKEAFDYYRPGRRSTIVDDPPQFEEYKQPPPQFLAPRAATDDRWEDYQLPKGRWLGKRLDQVPEDYLRTLEGMLYRKQLGWEGLRAALVDFNQRTGREGKLQG</sequence>
<feature type="compositionally biased region" description="Acidic residues" evidence="1">
    <location>
        <begin position="88"/>
        <end position="113"/>
    </location>
</feature>
<evidence type="ECO:0000313" key="3">
    <source>
        <dbReference type="Proteomes" id="UP000799771"/>
    </source>
</evidence>
<name>A0A6A6A675_9PLEO</name>
<reference evidence="2" key="1">
    <citation type="journal article" date="2020" name="Stud. Mycol.">
        <title>101 Dothideomycetes genomes: a test case for predicting lifestyles and emergence of pathogens.</title>
        <authorList>
            <person name="Haridas S."/>
            <person name="Albert R."/>
            <person name="Binder M."/>
            <person name="Bloem J."/>
            <person name="Labutti K."/>
            <person name="Salamov A."/>
            <person name="Andreopoulos B."/>
            <person name="Baker S."/>
            <person name="Barry K."/>
            <person name="Bills G."/>
            <person name="Bluhm B."/>
            <person name="Cannon C."/>
            <person name="Castanera R."/>
            <person name="Culley D."/>
            <person name="Daum C."/>
            <person name="Ezra D."/>
            <person name="Gonzalez J."/>
            <person name="Henrissat B."/>
            <person name="Kuo A."/>
            <person name="Liang C."/>
            <person name="Lipzen A."/>
            <person name="Lutzoni F."/>
            <person name="Magnuson J."/>
            <person name="Mondo S."/>
            <person name="Nolan M."/>
            <person name="Ohm R."/>
            <person name="Pangilinan J."/>
            <person name="Park H.-J."/>
            <person name="Ramirez L."/>
            <person name="Alfaro M."/>
            <person name="Sun H."/>
            <person name="Tritt A."/>
            <person name="Yoshinaga Y."/>
            <person name="Zwiers L.-H."/>
            <person name="Turgeon B."/>
            <person name="Goodwin S."/>
            <person name="Spatafora J."/>
            <person name="Crous P."/>
            <person name="Grigoriev I."/>
        </authorList>
    </citation>
    <scope>NUCLEOTIDE SEQUENCE</scope>
    <source>
        <strain evidence="2">CBS 119687</strain>
    </source>
</reference>
<gene>
    <name evidence="2" type="ORF">P153DRAFT_81789</name>
</gene>
<protein>
    <submittedName>
        <fullName evidence="2">Uncharacterized protein</fullName>
    </submittedName>
</protein>
<feature type="compositionally biased region" description="Polar residues" evidence="1">
    <location>
        <begin position="198"/>
        <end position="207"/>
    </location>
</feature>
<feature type="compositionally biased region" description="Basic residues" evidence="1">
    <location>
        <begin position="1"/>
        <end position="12"/>
    </location>
</feature>
<proteinExistence type="predicted"/>
<dbReference type="GeneID" id="54413856"/>
<organism evidence="2 3">
    <name type="scientific">Dothidotthia symphoricarpi CBS 119687</name>
    <dbReference type="NCBI Taxonomy" id="1392245"/>
    <lineage>
        <taxon>Eukaryota</taxon>
        <taxon>Fungi</taxon>
        <taxon>Dikarya</taxon>
        <taxon>Ascomycota</taxon>
        <taxon>Pezizomycotina</taxon>
        <taxon>Dothideomycetes</taxon>
        <taxon>Pleosporomycetidae</taxon>
        <taxon>Pleosporales</taxon>
        <taxon>Dothidotthiaceae</taxon>
        <taxon>Dothidotthia</taxon>
    </lineage>
</organism>
<feature type="region of interest" description="Disordered" evidence="1">
    <location>
        <begin position="182"/>
        <end position="230"/>
    </location>
</feature>
<dbReference type="EMBL" id="ML977513">
    <property type="protein sequence ID" value="KAF2126653.1"/>
    <property type="molecule type" value="Genomic_DNA"/>
</dbReference>
<feature type="region of interest" description="Disordered" evidence="1">
    <location>
        <begin position="1"/>
        <end position="114"/>
    </location>
</feature>